<accession>A0A171DND6</accession>
<dbReference type="OrthoDB" id="9793014at2"/>
<proteinExistence type="predicted"/>
<protein>
    <submittedName>
        <fullName evidence="2">Phosphatase</fullName>
    </submittedName>
</protein>
<dbReference type="AlphaFoldDB" id="A0A171DND6"/>
<dbReference type="InterPro" id="IPR036412">
    <property type="entry name" value="HAD-like_sf"/>
</dbReference>
<comment type="caution">
    <text evidence="2">The sequence shown here is derived from an EMBL/GenBank/DDBJ whole genome shotgun (WGS) entry which is preliminary data.</text>
</comment>
<dbReference type="STRING" id="161355.PS9374_06264"/>
<reference evidence="3" key="2">
    <citation type="submission" date="2016-04" db="EMBL/GenBank/DDBJ databases">
        <title>Planomonospora sphaerica JCM9374 whole genome shotgun sequence.</title>
        <authorList>
            <person name="Suzuki T."/>
            <person name="Dohra H."/>
            <person name="Kodani S."/>
        </authorList>
    </citation>
    <scope>NUCLEOTIDE SEQUENCE [LARGE SCALE GENOMIC DNA]</scope>
    <source>
        <strain evidence="3">JCM 9374</strain>
    </source>
</reference>
<dbReference type="NCBIfam" id="TIGR01509">
    <property type="entry name" value="HAD-SF-IA-v3"/>
    <property type="match status" value="1"/>
</dbReference>
<name>A0A171DND6_9ACTN</name>
<dbReference type="PANTHER" id="PTHR43481">
    <property type="entry name" value="FRUCTOSE-1-PHOSPHATE PHOSPHATASE"/>
    <property type="match status" value="1"/>
</dbReference>
<keyword evidence="3" id="KW-1185">Reference proteome</keyword>
<dbReference type="SUPFAM" id="SSF56784">
    <property type="entry name" value="HAD-like"/>
    <property type="match status" value="1"/>
</dbReference>
<organism evidence="2 3">
    <name type="scientific">Planomonospora sphaerica</name>
    <dbReference type="NCBI Taxonomy" id="161355"/>
    <lineage>
        <taxon>Bacteria</taxon>
        <taxon>Bacillati</taxon>
        <taxon>Actinomycetota</taxon>
        <taxon>Actinomycetes</taxon>
        <taxon>Streptosporangiales</taxon>
        <taxon>Streptosporangiaceae</taxon>
        <taxon>Planomonospora</taxon>
    </lineage>
</organism>
<dbReference type="Gene3D" id="3.40.50.1000">
    <property type="entry name" value="HAD superfamily/HAD-like"/>
    <property type="match status" value="1"/>
</dbReference>
<dbReference type="Proteomes" id="UP000077701">
    <property type="component" value="Unassembled WGS sequence"/>
</dbReference>
<dbReference type="InterPro" id="IPR023198">
    <property type="entry name" value="PGP-like_dom2"/>
</dbReference>
<dbReference type="InterPro" id="IPR006439">
    <property type="entry name" value="HAD-SF_hydro_IA"/>
</dbReference>
<reference evidence="2 3" key="1">
    <citation type="journal article" date="2016" name="Genome Announc.">
        <title>Draft Genome Sequence of Planomonospora sphaerica JCM9374, a Rare Actinomycete.</title>
        <authorList>
            <person name="Dohra H."/>
            <person name="Suzuki T."/>
            <person name="Inoue Y."/>
            <person name="Kodani S."/>
        </authorList>
    </citation>
    <scope>NUCLEOTIDE SEQUENCE [LARGE SCALE GENOMIC DNA]</scope>
    <source>
        <strain evidence="2 3">JCM 9374</strain>
    </source>
</reference>
<dbReference type="Pfam" id="PF00702">
    <property type="entry name" value="Hydrolase"/>
    <property type="match status" value="1"/>
</dbReference>
<evidence type="ECO:0000313" key="2">
    <source>
        <dbReference type="EMBL" id="GAT70578.1"/>
    </source>
</evidence>
<dbReference type="EMBL" id="BDCX01000018">
    <property type="protein sequence ID" value="GAT70578.1"/>
    <property type="molecule type" value="Genomic_DNA"/>
</dbReference>
<dbReference type="CDD" id="cd07505">
    <property type="entry name" value="HAD_BPGM-like"/>
    <property type="match status" value="1"/>
</dbReference>
<dbReference type="InterPro" id="IPR023214">
    <property type="entry name" value="HAD_sf"/>
</dbReference>
<evidence type="ECO:0000256" key="1">
    <source>
        <dbReference type="SAM" id="MobiDB-lite"/>
    </source>
</evidence>
<feature type="compositionally biased region" description="Acidic residues" evidence="1">
    <location>
        <begin position="251"/>
        <end position="261"/>
    </location>
</feature>
<dbReference type="Gene3D" id="1.10.150.240">
    <property type="entry name" value="Putative phosphatase, domain 2"/>
    <property type="match status" value="1"/>
</dbReference>
<evidence type="ECO:0000313" key="3">
    <source>
        <dbReference type="Proteomes" id="UP000077701"/>
    </source>
</evidence>
<dbReference type="GO" id="GO:0050308">
    <property type="term" value="F:sugar-phosphatase activity"/>
    <property type="evidence" value="ECO:0007669"/>
    <property type="project" value="TreeGrafter"/>
</dbReference>
<dbReference type="SFLD" id="SFLDG01129">
    <property type="entry name" value="C1.5:_HAD__Beta-PGM__Phosphata"/>
    <property type="match status" value="1"/>
</dbReference>
<feature type="compositionally biased region" description="Acidic residues" evidence="1">
    <location>
        <begin position="226"/>
        <end position="242"/>
    </location>
</feature>
<dbReference type="InterPro" id="IPR051806">
    <property type="entry name" value="HAD-like_SPP"/>
</dbReference>
<sequence length="261" mass="27163">MNPAPGPVAAAAAAAARAIAGRRAWFCDLDGTLVDSGPVHEAAFRDAITEIAPELLGSFRYDAHAGTGTREVVAGLGAAGDVARRLVRRKQELYRGYVDAGMVAPFPGARRLLDLLADRGRTPYLVTGGSRGSVERVLAACSLGGCFRGVLTADDVPWNKPDPRFYLRACRDWAVPPDGAVAVEDSVHGVASAVGAGLVTLQVHAAGPAAGAVAVRDLDEIASLLEAEDGGGFETEPETELETEPRTGLETESETEDGDSE</sequence>
<dbReference type="SFLD" id="SFLDS00003">
    <property type="entry name" value="Haloacid_Dehalogenase"/>
    <property type="match status" value="1"/>
</dbReference>
<dbReference type="RefSeq" id="WP_068902968.1">
    <property type="nucleotide sequence ID" value="NZ_BDCX01000018.1"/>
</dbReference>
<dbReference type="PANTHER" id="PTHR43481:SF4">
    <property type="entry name" value="GLYCEROL-1-PHOSPHATE PHOSPHOHYDROLASE 1-RELATED"/>
    <property type="match status" value="1"/>
</dbReference>
<gene>
    <name evidence="2" type="ORF">PS9374_06264</name>
</gene>
<feature type="region of interest" description="Disordered" evidence="1">
    <location>
        <begin position="225"/>
        <end position="261"/>
    </location>
</feature>